<evidence type="ECO:0000256" key="3">
    <source>
        <dbReference type="ARBA" id="ARBA00023027"/>
    </source>
</evidence>
<reference evidence="6" key="1">
    <citation type="journal article" date="2019" name="Toxins">
        <title>Detection of Abrin-Like and Prepropulchellin-Like Toxin Genes and Transcripts Using Whole Genome Sequencing and Full-Length Transcript Sequencing of Abrus precatorius.</title>
        <authorList>
            <person name="Hovde B.T."/>
            <person name="Daligault H.E."/>
            <person name="Hanschen E.R."/>
            <person name="Kunde Y.A."/>
            <person name="Johnson M.B."/>
            <person name="Starkenburg S.R."/>
            <person name="Johnson S.L."/>
        </authorList>
    </citation>
    <scope>NUCLEOTIDE SEQUENCE [LARGE SCALE GENOMIC DNA]</scope>
</reference>
<accession>A0A8B8K0B6</accession>
<dbReference type="OrthoDB" id="1434263at2759"/>
<reference evidence="7" key="2">
    <citation type="submission" date="2025-08" db="UniProtKB">
        <authorList>
            <consortium name="RefSeq"/>
        </authorList>
    </citation>
    <scope>IDENTIFICATION</scope>
    <source>
        <tissue evidence="7">Young leaves</tissue>
    </source>
</reference>
<evidence type="ECO:0000259" key="5">
    <source>
        <dbReference type="PROSITE" id="PS50104"/>
    </source>
</evidence>
<dbReference type="Gene3D" id="1.10.8.430">
    <property type="entry name" value="Helical domain of apoptotic protease-activating factors"/>
    <property type="match status" value="1"/>
</dbReference>
<dbReference type="Proteomes" id="UP000694853">
    <property type="component" value="Unplaced"/>
</dbReference>
<dbReference type="InterPro" id="IPR001611">
    <property type="entry name" value="Leu-rich_rpt"/>
</dbReference>
<keyword evidence="2" id="KW-0677">Repeat</keyword>
<dbReference type="PANTHER" id="PTHR11017:SF560">
    <property type="entry name" value="RESISTANCE PROTEIN (TIR-NBS-LRR CLASS), PUTATIVE-RELATED"/>
    <property type="match status" value="1"/>
</dbReference>
<evidence type="ECO:0000256" key="2">
    <source>
        <dbReference type="ARBA" id="ARBA00022737"/>
    </source>
</evidence>
<dbReference type="FunFam" id="3.40.50.10140:FF:000007">
    <property type="entry name" value="Disease resistance protein (TIR-NBS-LRR class)"/>
    <property type="match status" value="1"/>
</dbReference>
<name>A0A8B8K0B6_ABRPR</name>
<dbReference type="GO" id="GO:0007165">
    <property type="term" value="P:signal transduction"/>
    <property type="evidence" value="ECO:0007669"/>
    <property type="project" value="InterPro"/>
</dbReference>
<proteinExistence type="predicted"/>
<dbReference type="Pfam" id="PF23282">
    <property type="entry name" value="WHD_ROQ1"/>
    <property type="match status" value="1"/>
</dbReference>
<dbReference type="Gene3D" id="3.80.10.10">
    <property type="entry name" value="Ribonuclease Inhibitor"/>
    <property type="match status" value="1"/>
</dbReference>
<dbReference type="SUPFAM" id="SSF52540">
    <property type="entry name" value="P-loop containing nucleoside triphosphate hydrolases"/>
    <property type="match status" value="1"/>
</dbReference>
<dbReference type="SMART" id="SM00255">
    <property type="entry name" value="TIR"/>
    <property type="match status" value="1"/>
</dbReference>
<keyword evidence="6" id="KW-1185">Reference proteome</keyword>
<keyword evidence="1" id="KW-0433">Leucine-rich repeat</keyword>
<feature type="domain" description="TIR" evidence="5">
    <location>
        <begin position="17"/>
        <end position="186"/>
    </location>
</feature>
<organism evidence="6 7">
    <name type="scientific">Abrus precatorius</name>
    <name type="common">Indian licorice</name>
    <name type="synonym">Glycine abrus</name>
    <dbReference type="NCBI Taxonomy" id="3816"/>
    <lineage>
        <taxon>Eukaryota</taxon>
        <taxon>Viridiplantae</taxon>
        <taxon>Streptophyta</taxon>
        <taxon>Embryophyta</taxon>
        <taxon>Tracheophyta</taxon>
        <taxon>Spermatophyta</taxon>
        <taxon>Magnoliopsida</taxon>
        <taxon>eudicotyledons</taxon>
        <taxon>Gunneridae</taxon>
        <taxon>Pentapetalae</taxon>
        <taxon>rosids</taxon>
        <taxon>fabids</taxon>
        <taxon>Fabales</taxon>
        <taxon>Fabaceae</taxon>
        <taxon>Papilionoideae</taxon>
        <taxon>50 kb inversion clade</taxon>
        <taxon>NPAAA clade</taxon>
        <taxon>indigoferoid/millettioid clade</taxon>
        <taxon>Abreae</taxon>
        <taxon>Abrus</taxon>
    </lineage>
</organism>
<feature type="region of interest" description="Disordered" evidence="4">
    <location>
        <begin position="1036"/>
        <end position="1069"/>
    </location>
</feature>
<evidence type="ECO:0000256" key="1">
    <source>
        <dbReference type="ARBA" id="ARBA00022614"/>
    </source>
</evidence>
<dbReference type="InterPro" id="IPR044974">
    <property type="entry name" value="Disease_R_plants"/>
</dbReference>
<dbReference type="InterPro" id="IPR000157">
    <property type="entry name" value="TIR_dom"/>
</dbReference>
<dbReference type="GO" id="GO:0006952">
    <property type="term" value="P:defense response"/>
    <property type="evidence" value="ECO:0007669"/>
    <property type="project" value="InterPro"/>
</dbReference>
<dbReference type="InterPro" id="IPR042197">
    <property type="entry name" value="Apaf_helical"/>
</dbReference>
<dbReference type="Gene3D" id="3.40.50.300">
    <property type="entry name" value="P-loop containing nucleotide triphosphate hydrolases"/>
    <property type="match status" value="1"/>
</dbReference>
<evidence type="ECO:0000313" key="6">
    <source>
        <dbReference type="Proteomes" id="UP000694853"/>
    </source>
</evidence>
<feature type="compositionally biased region" description="Polar residues" evidence="4">
    <location>
        <begin position="1036"/>
        <end position="1062"/>
    </location>
</feature>
<dbReference type="Pfam" id="PF00931">
    <property type="entry name" value="NB-ARC"/>
    <property type="match status" value="1"/>
</dbReference>
<dbReference type="PANTHER" id="PTHR11017">
    <property type="entry name" value="LEUCINE-RICH REPEAT-CONTAINING PROTEIN"/>
    <property type="match status" value="1"/>
</dbReference>
<dbReference type="GO" id="GO:0043531">
    <property type="term" value="F:ADP binding"/>
    <property type="evidence" value="ECO:0007669"/>
    <property type="project" value="InterPro"/>
</dbReference>
<dbReference type="Pfam" id="PF01582">
    <property type="entry name" value="TIR"/>
    <property type="match status" value="1"/>
</dbReference>
<protein>
    <submittedName>
        <fullName evidence="7">TMV resistance protein N-like</fullName>
    </submittedName>
</protein>
<dbReference type="RefSeq" id="XP_027337081.1">
    <property type="nucleotide sequence ID" value="XM_027481280.1"/>
</dbReference>
<dbReference type="InterPro" id="IPR032675">
    <property type="entry name" value="LRR_dom_sf"/>
</dbReference>
<dbReference type="PROSITE" id="PS51450">
    <property type="entry name" value="LRR"/>
    <property type="match status" value="1"/>
</dbReference>
<dbReference type="KEGG" id="aprc:113850728"/>
<keyword evidence="3" id="KW-0520">NAD</keyword>
<gene>
    <name evidence="7" type="primary">LOC113850728</name>
</gene>
<dbReference type="InterPro" id="IPR058192">
    <property type="entry name" value="WHD_ROQ1-like"/>
</dbReference>
<dbReference type="SUPFAM" id="SSF52058">
    <property type="entry name" value="L domain-like"/>
    <property type="match status" value="1"/>
</dbReference>
<feature type="non-terminal residue" evidence="7">
    <location>
        <position position="1"/>
    </location>
</feature>
<dbReference type="PRINTS" id="PR00364">
    <property type="entry name" value="DISEASERSIST"/>
</dbReference>
<evidence type="ECO:0000256" key="4">
    <source>
        <dbReference type="SAM" id="MobiDB-lite"/>
    </source>
</evidence>
<dbReference type="InterPro" id="IPR002182">
    <property type="entry name" value="NB-ARC"/>
</dbReference>
<dbReference type="SUPFAM" id="SSF52200">
    <property type="entry name" value="Toll/Interleukin receptor TIR domain"/>
    <property type="match status" value="1"/>
</dbReference>
<dbReference type="Gene3D" id="3.40.50.10140">
    <property type="entry name" value="Toll/interleukin-1 receptor homology (TIR) domain"/>
    <property type="match status" value="1"/>
</dbReference>
<dbReference type="InterPro" id="IPR027417">
    <property type="entry name" value="P-loop_NTPase"/>
</dbReference>
<dbReference type="PROSITE" id="PS50104">
    <property type="entry name" value="TIR"/>
    <property type="match status" value="1"/>
</dbReference>
<evidence type="ECO:0000313" key="7">
    <source>
        <dbReference type="RefSeq" id="XP_027337081.1"/>
    </source>
</evidence>
<dbReference type="InterPro" id="IPR035897">
    <property type="entry name" value="Toll_tir_struct_dom_sf"/>
</dbReference>
<dbReference type="GeneID" id="113850728"/>
<dbReference type="AlphaFoldDB" id="A0A8B8K0B6"/>
<sequence>HAYTYIYTSMSSSHHEWIYEVFINFRGEDVRNNFVPHLYAGLSNAGIHTFIDYKLHKGTELGPELMRAIEGSRIALVVFSRTYAKSRWCLNELVKIMECHTNYGQVVEPIFYDVDPSDVRNQKGAFGKSLEELVRNTYSGIEMLDAWGKWKRALSEAADLVGWDIRNCRNEDEQVRDILKDVSEKLGHTFLSVAKFPVGLQSRKEEVIEFIENQLTEGCVVGIWGMGGLGKTTTAKAIYNQIYRRFMNRSFIENIRENCKTADKGYAYLQGKLLSDVLKTKVEIHNVAMGITMIEERLCGSRTLIVLDDVDDFDQLNFLCGNLEWIGSGSVLIVTTRNIRMLDFLKANRVFEMKEMDENESLELFSWHAFREAKPTKEFTELSINMVSYCGGLPLALEVLGSHLFKRKEEQWNRVLSKLKERTPQKKVQDILRISYDGLQSYMEREIFLDICCFFIGKERTYVTKILNGCGLHADDGIATLIEMSLIKVENENKLAIHDLLRDMGIEIIRQSSPKEPEKRSRLCILEDVVDVLTEHNGTKEIEGLALKLQTSTICFNTKAFENMKRLRLLQLDHVQLYGDYKYLNKKLRWVCWQGFPSEYIPIDLYQGNAVAIDLKRNNLKLVWKEPQLLERLKFLNLSHSNNLKSTPDFSKLPSLEKLILKDCPNLCMVHQSIGDLRNLVLLNLKDCIRLNNLPKSIYKLQSIKTLIISGCSKIDRLEEEIVQMGSLTTLYADNTAIKQVPSLIVKSKSIGYISICGYKGLSRNVFPSIIWSWMSPTINPLSQIHPLWAMSSSLVSMDVQASNLNGLAPTLCIPSKLRSVLVQCDMEIQLSKELRTIMNDIYGANFIEGVASTSQIPEHSLRCNLIAMGSCGEVFNILKKSTLKGLTTTESLDAFLPGDNYPYWSTHTREGHSVPFRVPGGSNCCMKGITLCVVYSSPPEITADESLVCVLMVNYSKQTIQVCKRDTITSFNNEDWQGLTSNLGPGDNVEIFAVFRPGLTVMKTAIYLIYDQPIAVKIEPSSTVILQRSPNGRMELSTNVTMDPSPEVNEQPSPHMENSSSKPKKKIHTRLRKRMGKCLCLNRDVIHESE</sequence>